<evidence type="ECO:0000256" key="7">
    <source>
        <dbReference type="HAMAP-Rule" id="MF_00759"/>
    </source>
</evidence>
<dbReference type="GO" id="GO:0004519">
    <property type="term" value="F:endonuclease activity"/>
    <property type="evidence" value="ECO:0007669"/>
    <property type="project" value="UniProtKB-UniRule"/>
</dbReference>
<proteinExistence type="inferred from homology"/>
<dbReference type="NCBIfam" id="NF003458">
    <property type="entry name" value="PRK05070.1"/>
    <property type="match status" value="1"/>
</dbReference>
<dbReference type="GO" id="GO:0005737">
    <property type="term" value="C:cytoplasm"/>
    <property type="evidence" value="ECO:0007669"/>
    <property type="project" value="UniProtKB-SubCell"/>
</dbReference>
<comment type="similarity">
    <text evidence="7">Belongs to the MutH family.</text>
</comment>
<evidence type="ECO:0000256" key="5">
    <source>
        <dbReference type="ARBA" id="ARBA00022801"/>
    </source>
</evidence>
<keyword evidence="5 7" id="KW-0378">Hydrolase</keyword>
<dbReference type="SMART" id="SM00927">
    <property type="entry name" value="MutH"/>
    <property type="match status" value="1"/>
</dbReference>
<evidence type="ECO:0000256" key="1">
    <source>
        <dbReference type="ARBA" id="ARBA00022490"/>
    </source>
</evidence>
<reference evidence="9" key="1">
    <citation type="submission" date="2016-06" db="EMBL/GenBank/DDBJ databases">
        <authorList>
            <person name="Chen W."/>
            <person name="Hasegawa D.K."/>
        </authorList>
    </citation>
    <scope>NUCLEOTIDE SEQUENCE [LARGE SCALE GENOMIC DNA]</scope>
    <source>
        <strain evidence="9">MEAM1</strain>
    </source>
</reference>
<dbReference type="OrthoDB" id="5634909at2"/>
<dbReference type="InterPro" id="IPR011335">
    <property type="entry name" value="Restrct_endonuc-II-like"/>
</dbReference>
<dbReference type="RefSeq" id="WP_016857949.1">
    <property type="nucleotide sequence ID" value="NZ_CP016303.1"/>
</dbReference>
<dbReference type="NCBIfam" id="TIGR02248">
    <property type="entry name" value="mutH_TIGR"/>
    <property type="match status" value="1"/>
</dbReference>
<evidence type="ECO:0000313" key="8">
    <source>
        <dbReference type="EMBL" id="ASX26563.1"/>
    </source>
</evidence>
<dbReference type="CDD" id="cd00583">
    <property type="entry name" value="MutH-like"/>
    <property type="match status" value="1"/>
</dbReference>
<dbReference type="EMBL" id="CP016303">
    <property type="protein sequence ID" value="ASX26563.1"/>
    <property type="molecule type" value="Genomic_DNA"/>
</dbReference>
<evidence type="ECO:0000256" key="2">
    <source>
        <dbReference type="ARBA" id="ARBA00022722"/>
    </source>
</evidence>
<evidence type="ECO:0000256" key="4">
    <source>
        <dbReference type="ARBA" id="ARBA00022763"/>
    </source>
</evidence>
<dbReference type="HAMAP" id="MF_00759">
    <property type="entry name" value="MutH"/>
    <property type="match status" value="1"/>
</dbReference>
<reference evidence="8 9" key="2">
    <citation type="submission" date="2017-09" db="EMBL/GenBank/DDBJ databases">
        <title>The genome of whitefly Bemisia tabaci, a global crop pest, provides novel insights into virus transmission, host adaptation and insecticide resistance.</title>
        <authorList>
            <person name="Kaur N."/>
            <person name="Kliot A."/>
            <person name="Pinheiro P.V."/>
            <person name="Luan J."/>
            <person name="Zheng Y."/>
            <person name="Liu W."/>
            <person name="Sun H."/>
            <person name="Yang X."/>
            <person name="Xu Y."/>
            <person name="Luo Y."/>
            <person name="Kruse A."/>
            <person name="Fisher T.W."/>
            <person name="Nelson D.R."/>
            <person name="Elimelech M."/>
            <person name="MacCoss M."/>
            <person name="Johnson R."/>
            <person name="Cohen E."/>
            <person name="Hunter W.B."/>
            <person name="Brown J.K."/>
            <person name="Jander G."/>
            <person name="Cilia M."/>
            <person name="Douglas A.E."/>
            <person name="Ghanim M."/>
            <person name="Simmons A.M."/>
            <person name="Wintermantel W.M."/>
            <person name="Ling K.-S."/>
            <person name="Fei Z."/>
        </authorList>
    </citation>
    <scope>NUCLEOTIDE SEQUENCE [LARGE SCALE GENOMIC DNA]</scope>
    <source>
        <strain evidence="8 9">MEAM1</strain>
    </source>
</reference>
<dbReference type="SUPFAM" id="SSF52980">
    <property type="entry name" value="Restriction endonuclease-like"/>
    <property type="match status" value="1"/>
</dbReference>
<gene>
    <name evidence="7" type="primary">mutH</name>
    <name evidence="8" type="ORF">BA171_05840</name>
</gene>
<comment type="subcellular location">
    <subcellularLocation>
        <location evidence="7">Cytoplasm</location>
    </subcellularLocation>
</comment>
<dbReference type="Gene3D" id="3.40.600.10">
    <property type="entry name" value="DNA mismatch repair MutH/Restriction endonuclease, type II"/>
    <property type="match status" value="1"/>
</dbReference>
<dbReference type="InterPro" id="IPR011337">
    <property type="entry name" value="DNA_rep_MutH/RE_typeII_Sau3AI"/>
</dbReference>
<dbReference type="Proteomes" id="UP000216438">
    <property type="component" value="Chromosome"/>
</dbReference>
<dbReference type="InterPro" id="IPR037057">
    <property type="entry name" value="DNA_rep_MutH/T2_RE_sf"/>
</dbReference>
<evidence type="ECO:0000256" key="6">
    <source>
        <dbReference type="ARBA" id="ARBA00023204"/>
    </source>
</evidence>
<keyword evidence="1 7" id="KW-0963">Cytoplasm</keyword>
<dbReference type="GO" id="GO:0003677">
    <property type="term" value="F:DNA binding"/>
    <property type="evidence" value="ECO:0007669"/>
    <property type="project" value="InterPro"/>
</dbReference>
<evidence type="ECO:0000313" key="9">
    <source>
        <dbReference type="Proteomes" id="UP000216438"/>
    </source>
</evidence>
<sequence length="227" mass="25654">MSMHTRPQPPENQEQLLLRAQRISGSSLGELACLAKWTVPPDLKKDKGWVGLLLEYYLGARAGSKAEQDFADIGVELKTIPVDVKGQPLETTFVCYAPLTRNTGIIWENSHLRKKLAKVLWVPIEGERQIPLTQRRVGTPFFWSPNLDEDKALQQDWEELMERIIMGQINHISAHHGEVLQLRPKAANSRILTAATGETGQPIMTLPRGFYLKKTFTAAILARYFLL</sequence>
<dbReference type="InterPro" id="IPR004230">
    <property type="entry name" value="DNA_mismatch_repair_MutH"/>
</dbReference>
<accession>A0A249DYD5</accession>
<dbReference type="GO" id="GO:0006298">
    <property type="term" value="P:mismatch repair"/>
    <property type="evidence" value="ECO:0007669"/>
    <property type="project" value="UniProtKB-UniRule"/>
</dbReference>
<name>A0A249DYD5_9ENTR</name>
<comment type="function">
    <text evidence="7">Sequence-specific endonuclease that cleaves unmethylated GATC sequences. It is involved in DNA mismatch repair.</text>
</comment>
<organism evidence="8 9">
    <name type="scientific">Candidatus Hamiltonella defensa</name>
    <name type="common">Bemisia tabaci</name>
    <dbReference type="NCBI Taxonomy" id="672795"/>
    <lineage>
        <taxon>Bacteria</taxon>
        <taxon>Pseudomonadati</taxon>
        <taxon>Pseudomonadota</taxon>
        <taxon>Gammaproteobacteria</taxon>
        <taxon>Enterobacterales</taxon>
        <taxon>Enterobacteriaceae</taxon>
        <taxon>aphid secondary symbionts</taxon>
        <taxon>Candidatus Williamhamiltonella</taxon>
    </lineage>
</organism>
<keyword evidence="4 7" id="KW-0227">DNA damage</keyword>
<dbReference type="Pfam" id="PF02976">
    <property type="entry name" value="MutH"/>
    <property type="match status" value="1"/>
</dbReference>
<keyword evidence="6 7" id="KW-0234">DNA repair</keyword>
<protein>
    <recommendedName>
        <fullName evidence="7">DNA mismatch repair protein MutH</fullName>
    </recommendedName>
    <alternativeName>
        <fullName evidence="7">Methyl-directed mismatch repair protein</fullName>
    </alternativeName>
</protein>
<keyword evidence="2 7" id="KW-0540">Nuclease</keyword>
<dbReference type="GO" id="GO:0006304">
    <property type="term" value="P:DNA modification"/>
    <property type="evidence" value="ECO:0007669"/>
    <property type="project" value="InterPro"/>
</dbReference>
<keyword evidence="3 7" id="KW-0255">Endonuclease</keyword>
<evidence type="ECO:0000256" key="3">
    <source>
        <dbReference type="ARBA" id="ARBA00022759"/>
    </source>
</evidence>
<dbReference type="GO" id="GO:0016787">
    <property type="term" value="F:hydrolase activity"/>
    <property type="evidence" value="ECO:0007669"/>
    <property type="project" value="UniProtKB-KW"/>
</dbReference>
<dbReference type="AlphaFoldDB" id="A0A249DYD5"/>